<organism evidence="5 6">
    <name type="scientific">Actinomyces capricornis</name>
    <dbReference type="NCBI Taxonomy" id="2755559"/>
    <lineage>
        <taxon>Bacteria</taxon>
        <taxon>Bacillati</taxon>
        <taxon>Actinomycetota</taxon>
        <taxon>Actinomycetes</taxon>
        <taxon>Actinomycetales</taxon>
        <taxon>Actinomycetaceae</taxon>
        <taxon>Actinomyces</taxon>
    </lineage>
</organism>
<evidence type="ECO:0000256" key="1">
    <source>
        <dbReference type="SAM" id="MobiDB-lite"/>
    </source>
</evidence>
<feature type="region of interest" description="Disordered" evidence="1">
    <location>
        <begin position="249"/>
        <end position="348"/>
    </location>
</feature>
<feature type="compositionally biased region" description="Polar residues" evidence="1">
    <location>
        <begin position="253"/>
        <end position="263"/>
    </location>
</feature>
<feature type="transmembrane region" description="Helical" evidence="2">
    <location>
        <begin position="190"/>
        <end position="212"/>
    </location>
</feature>
<keyword evidence="6" id="KW-1185">Reference proteome</keyword>
<evidence type="ECO:0000259" key="4">
    <source>
        <dbReference type="Pfam" id="PF21946"/>
    </source>
</evidence>
<dbReference type="Pfam" id="PF21946">
    <property type="entry name" value="LppM"/>
    <property type="match status" value="1"/>
</dbReference>
<protein>
    <recommendedName>
        <fullName evidence="4">LppM domain-containing protein</fullName>
    </recommendedName>
</protein>
<evidence type="ECO:0000256" key="3">
    <source>
        <dbReference type="SAM" id="SignalP"/>
    </source>
</evidence>
<dbReference type="Proteomes" id="UP000824496">
    <property type="component" value="Chromosome"/>
</dbReference>
<proteinExistence type="predicted"/>
<evidence type="ECO:0000313" key="5">
    <source>
        <dbReference type="EMBL" id="BDA65199.1"/>
    </source>
</evidence>
<keyword evidence="3" id="KW-0732">Signal</keyword>
<feature type="domain" description="LppM" evidence="4">
    <location>
        <begin position="42"/>
        <end position="181"/>
    </location>
</feature>
<accession>A0ABM7UDH8</accession>
<dbReference type="EMBL" id="AP025017">
    <property type="protein sequence ID" value="BDA65199.1"/>
    <property type="molecule type" value="Genomic_DNA"/>
</dbReference>
<name>A0ABM7UDH8_9ACTO</name>
<sequence>MSPSLRALRSRLLPALLVMLLPAFVVVCAPPAAAAYGDSHLKYTLTFREDGKVDVDVILVEEGGSSSELDDFCDISNFSDTDGDITVATTEIHGDPACRITVKGMRMSSADDFLGTDVSVRHKEKTYEVVFDSGTFDSMDKAEVAVVFPGDVESASKSGKIDGDTVRWDNAQREGEMRAEGADSPGVASWVWAVLLLVVLGGTAGVVTAVVMSRRKKQSQAMAVPAQMGVATPVGQYLPQAAGQSFPGYAAGPSSQVPGQQPSAYAPVPEFQYAPGQPVPGQYMADPAASTQPLQGHYAPGQSVPGQYASGQSVPGQYAPGQPVPGQYAPEPPQDPNQDWRRFQAPQP</sequence>
<evidence type="ECO:0000313" key="6">
    <source>
        <dbReference type="Proteomes" id="UP000824496"/>
    </source>
</evidence>
<reference evidence="5 6" key="1">
    <citation type="submission" date="2021-08" db="EMBL/GenBank/DDBJ databases">
        <title>Whole genome sequence of novel Actinomyces species strain MAS-1.</title>
        <authorList>
            <person name="Saito M."/>
            <person name="Kuwahara N."/>
            <person name="Takizawa T."/>
            <person name="Gotouda H."/>
            <person name="Ochiai T."/>
        </authorList>
    </citation>
    <scope>NUCLEOTIDE SEQUENCE [LARGE SCALE GENOMIC DNA]</scope>
    <source>
        <strain evidence="5 6">MAS-1</strain>
    </source>
</reference>
<feature type="chain" id="PRO_5046844022" description="LppM domain-containing protein" evidence="3">
    <location>
        <begin position="35"/>
        <end position="348"/>
    </location>
</feature>
<feature type="signal peptide" evidence="3">
    <location>
        <begin position="1"/>
        <end position="34"/>
    </location>
</feature>
<dbReference type="RefSeq" id="WP_223908008.1">
    <property type="nucleotide sequence ID" value="NZ_AP025017.1"/>
</dbReference>
<dbReference type="InterPro" id="IPR053807">
    <property type="entry name" value="LppM"/>
</dbReference>
<keyword evidence="2" id="KW-0472">Membrane</keyword>
<keyword evidence="2" id="KW-0812">Transmembrane</keyword>
<keyword evidence="2" id="KW-1133">Transmembrane helix</keyword>
<gene>
    <name evidence="5" type="ORF">MANAM107_20330</name>
</gene>
<evidence type="ECO:0000256" key="2">
    <source>
        <dbReference type="SAM" id="Phobius"/>
    </source>
</evidence>